<dbReference type="EnsemblPlants" id="AET5Gv20983700.8">
    <property type="protein sequence ID" value="AET5Gv20983700.8"/>
    <property type="gene ID" value="AET5Gv20983700"/>
</dbReference>
<reference evidence="2" key="4">
    <citation type="submission" date="2019-03" db="UniProtKB">
        <authorList>
            <consortium name="EnsemblPlants"/>
        </authorList>
    </citation>
    <scope>IDENTIFICATION</scope>
</reference>
<feature type="transmembrane region" description="Helical" evidence="1">
    <location>
        <begin position="52"/>
        <end position="74"/>
    </location>
</feature>
<dbReference type="STRING" id="200361.A0A453LZH4"/>
<reference evidence="3" key="2">
    <citation type="journal article" date="2017" name="Nat. Plants">
        <title>The Aegilops tauschii genome reveals multiple impacts of transposons.</title>
        <authorList>
            <person name="Zhao G."/>
            <person name="Zou C."/>
            <person name="Li K."/>
            <person name="Wang K."/>
            <person name="Li T."/>
            <person name="Gao L."/>
            <person name="Zhang X."/>
            <person name="Wang H."/>
            <person name="Yang Z."/>
            <person name="Liu X."/>
            <person name="Jiang W."/>
            <person name="Mao L."/>
            <person name="Kong X."/>
            <person name="Jiao Y."/>
            <person name="Jia J."/>
        </authorList>
    </citation>
    <scope>NUCLEOTIDE SEQUENCE [LARGE SCALE GENOMIC DNA]</scope>
    <source>
        <strain evidence="3">cv. AL8/78</strain>
    </source>
</reference>
<keyword evidence="3" id="KW-1185">Reference proteome</keyword>
<reference evidence="2" key="3">
    <citation type="journal article" date="2017" name="Nature">
        <title>Genome sequence of the progenitor of the wheat D genome Aegilops tauschii.</title>
        <authorList>
            <person name="Luo M.C."/>
            <person name="Gu Y.Q."/>
            <person name="Puiu D."/>
            <person name="Wang H."/>
            <person name="Twardziok S.O."/>
            <person name="Deal K.R."/>
            <person name="Huo N."/>
            <person name="Zhu T."/>
            <person name="Wang L."/>
            <person name="Wang Y."/>
            <person name="McGuire P.E."/>
            <person name="Liu S."/>
            <person name="Long H."/>
            <person name="Ramasamy R.K."/>
            <person name="Rodriguez J.C."/>
            <person name="Van S.L."/>
            <person name="Yuan L."/>
            <person name="Wang Z."/>
            <person name="Xia Z."/>
            <person name="Xiao L."/>
            <person name="Anderson O.D."/>
            <person name="Ouyang S."/>
            <person name="Liang Y."/>
            <person name="Zimin A.V."/>
            <person name="Pertea G."/>
            <person name="Qi P."/>
            <person name="Bennetzen J.L."/>
            <person name="Dai X."/>
            <person name="Dawson M.W."/>
            <person name="Muller H.G."/>
            <person name="Kugler K."/>
            <person name="Rivarola-Duarte L."/>
            <person name="Spannagl M."/>
            <person name="Mayer K.F.X."/>
            <person name="Lu F.H."/>
            <person name="Bevan M.W."/>
            <person name="Leroy P."/>
            <person name="Li P."/>
            <person name="You F.M."/>
            <person name="Sun Q."/>
            <person name="Liu Z."/>
            <person name="Lyons E."/>
            <person name="Wicker T."/>
            <person name="Salzberg S.L."/>
            <person name="Devos K.M."/>
            <person name="Dvorak J."/>
        </authorList>
    </citation>
    <scope>NUCLEOTIDE SEQUENCE [LARGE SCALE GENOMIC DNA]</scope>
    <source>
        <strain evidence="2">cv. AL8/78</strain>
    </source>
</reference>
<accession>A0A453LZH4</accession>
<protein>
    <submittedName>
        <fullName evidence="2">Uncharacterized protein</fullName>
    </submittedName>
</protein>
<evidence type="ECO:0000313" key="3">
    <source>
        <dbReference type="Proteomes" id="UP000015105"/>
    </source>
</evidence>
<dbReference type="AlphaFoldDB" id="A0A453LZH4"/>
<proteinExistence type="predicted"/>
<evidence type="ECO:0000313" key="2">
    <source>
        <dbReference type="EnsemblPlants" id="AET5Gv20983700.8"/>
    </source>
</evidence>
<dbReference type="Gramene" id="AET5Gv20983700.8">
    <property type="protein sequence ID" value="AET5Gv20983700.8"/>
    <property type="gene ID" value="AET5Gv20983700"/>
</dbReference>
<evidence type="ECO:0000256" key="1">
    <source>
        <dbReference type="SAM" id="Phobius"/>
    </source>
</evidence>
<keyword evidence="1" id="KW-0472">Membrane</keyword>
<keyword evidence="1" id="KW-1133">Transmembrane helix</keyword>
<sequence length="176" mass="20943">EYLYLADQYKHIGYLFTNSEFKALYFMALSKSSVVVGWKTSSIRRQHELPKVMIYLLSAHIWSVTGFLCFKILWHQKEDFVDDVRYPHVVYVEKPKARDVDFSDEMIYQAKTTSEMEEVMLKSLNRIPWERVDVSFKRSRQWIFAHSTIQSVLEIFSSQVVLLMSVQEDIRRMVTL</sequence>
<reference evidence="2" key="5">
    <citation type="journal article" date="2021" name="G3 (Bethesda)">
        <title>Aegilops tauschii genome assembly Aet v5.0 features greater sequence contiguity and improved annotation.</title>
        <authorList>
            <person name="Wang L."/>
            <person name="Zhu T."/>
            <person name="Rodriguez J.C."/>
            <person name="Deal K.R."/>
            <person name="Dubcovsky J."/>
            <person name="McGuire P.E."/>
            <person name="Lux T."/>
            <person name="Spannagl M."/>
            <person name="Mayer K.F.X."/>
            <person name="Baldrich P."/>
            <person name="Meyers B.C."/>
            <person name="Huo N."/>
            <person name="Gu Y.Q."/>
            <person name="Zhou H."/>
            <person name="Devos K.M."/>
            <person name="Bennetzen J.L."/>
            <person name="Unver T."/>
            <person name="Budak H."/>
            <person name="Gulick P.J."/>
            <person name="Galiba G."/>
            <person name="Kalapos B."/>
            <person name="Nelson D.R."/>
            <person name="Li P."/>
            <person name="You F.M."/>
            <person name="Luo M.C."/>
            <person name="Dvorak J."/>
        </authorList>
    </citation>
    <scope>NUCLEOTIDE SEQUENCE [LARGE SCALE GENOMIC DNA]</scope>
    <source>
        <strain evidence="2">cv. AL8/78</strain>
    </source>
</reference>
<keyword evidence="1" id="KW-0812">Transmembrane</keyword>
<name>A0A453LZH4_AEGTS</name>
<dbReference type="Proteomes" id="UP000015105">
    <property type="component" value="Chromosome 5D"/>
</dbReference>
<reference evidence="3" key="1">
    <citation type="journal article" date="2014" name="Science">
        <title>Ancient hybridizations among the ancestral genomes of bread wheat.</title>
        <authorList>
            <consortium name="International Wheat Genome Sequencing Consortium,"/>
            <person name="Marcussen T."/>
            <person name="Sandve S.R."/>
            <person name="Heier L."/>
            <person name="Spannagl M."/>
            <person name="Pfeifer M."/>
            <person name="Jakobsen K.S."/>
            <person name="Wulff B.B."/>
            <person name="Steuernagel B."/>
            <person name="Mayer K.F."/>
            <person name="Olsen O.A."/>
        </authorList>
    </citation>
    <scope>NUCLEOTIDE SEQUENCE [LARGE SCALE GENOMIC DNA]</scope>
    <source>
        <strain evidence="3">cv. AL8/78</strain>
    </source>
</reference>
<organism evidence="2 3">
    <name type="scientific">Aegilops tauschii subsp. strangulata</name>
    <name type="common">Goatgrass</name>
    <dbReference type="NCBI Taxonomy" id="200361"/>
    <lineage>
        <taxon>Eukaryota</taxon>
        <taxon>Viridiplantae</taxon>
        <taxon>Streptophyta</taxon>
        <taxon>Embryophyta</taxon>
        <taxon>Tracheophyta</taxon>
        <taxon>Spermatophyta</taxon>
        <taxon>Magnoliopsida</taxon>
        <taxon>Liliopsida</taxon>
        <taxon>Poales</taxon>
        <taxon>Poaceae</taxon>
        <taxon>BOP clade</taxon>
        <taxon>Pooideae</taxon>
        <taxon>Triticodae</taxon>
        <taxon>Triticeae</taxon>
        <taxon>Triticinae</taxon>
        <taxon>Aegilops</taxon>
    </lineage>
</organism>